<comment type="caution">
    <text evidence="2">The sequence shown here is derived from an EMBL/GenBank/DDBJ whole genome shotgun (WGS) entry which is preliminary data.</text>
</comment>
<feature type="compositionally biased region" description="Basic and acidic residues" evidence="1">
    <location>
        <begin position="1"/>
        <end position="17"/>
    </location>
</feature>
<evidence type="ECO:0000313" key="2">
    <source>
        <dbReference type="EMBL" id="KAG0113329.1"/>
    </source>
</evidence>
<gene>
    <name evidence="3" type="ORF">IHE44_0010902</name>
    <name evidence="2" type="ORF">IHE44_010804</name>
</gene>
<feature type="region of interest" description="Disordered" evidence="1">
    <location>
        <begin position="1"/>
        <end position="92"/>
    </location>
</feature>
<evidence type="ECO:0000256" key="1">
    <source>
        <dbReference type="SAM" id="MobiDB-lite"/>
    </source>
</evidence>
<reference evidence="3 4" key="2">
    <citation type="journal article" date="2021" name="J. Hered.">
        <title>Feather Gene Expression Elucidates the Developmental Basis of Plumage Iridescence in African Starlings.</title>
        <authorList>
            <person name="Rubenstein D.R."/>
            <person name="Corvelo A."/>
            <person name="MacManes M.D."/>
            <person name="Maia R."/>
            <person name="Narzisi G."/>
            <person name="Rousaki A."/>
            <person name="Vandenabeele P."/>
            <person name="Shawkey M.D."/>
            <person name="Solomon J."/>
        </authorList>
    </citation>
    <scope>NUCLEOTIDE SEQUENCE [LARGE SCALE GENOMIC DNA]</scope>
    <source>
        <strain evidence="3">SS15</strain>
    </source>
</reference>
<proteinExistence type="predicted"/>
<name>A0A835TQ89_9PASS</name>
<dbReference type="EMBL" id="JADDUC020000035">
    <property type="protein sequence ID" value="KAI1229718.1"/>
    <property type="molecule type" value="Genomic_DNA"/>
</dbReference>
<organism evidence="2">
    <name type="scientific">Lamprotornis superbus</name>
    <dbReference type="NCBI Taxonomy" id="245042"/>
    <lineage>
        <taxon>Eukaryota</taxon>
        <taxon>Metazoa</taxon>
        <taxon>Chordata</taxon>
        <taxon>Craniata</taxon>
        <taxon>Vertebrata</taxon>
        <taxon>Euteleostomi</taxon>
        <taxon>Archelosauria</taxon>
        <taxon>Archosauria</taxon>
        <taxon>Dinosauria</taxon>
        <taxon>Saurischia</taxon>
        <taxon>Theropoda</taxon>
        <taxon>Coelurosauria</taxon>
        <taxon>Aves</taxon>
        <taxon>Neognathae</taxon>
        <taxon>Neoaves</taxon>
        <taxon>Telluraves</taxon>
        <taxon>Australaves</taxon>
        <taxon>Passeriformes</taxon>
        <taxon>Sturnidae</taxon>
        <taxon>Lamprotornis</taxon>
    </lineage>
</organism>
<keyword evidence="4" id="KW-1185">Reference proteome</keyword>
<reference evidence="2" key="1">
    <citation type="submission" date="2020-10" db="EMBL/GenBank/DDBJ databases">
        <title>Feather gene expression reveals the developmental basis of iridescence in African starlings.</title>
        <authorList>
            <person name="Rubenstein D.R."/>
        </authorList>
    </citation>
    <scope>NUCLEOTIDE SEQUENCE</scope>
    <source>
        <strain evidence="2">SS15</strain>
        <tissue evidence="2">Liver</tissue>
    </source>
</reference>
<dbReference type="Proteomes" id="UP000618051">
    <property type="component" value="Unassembled WGS sequence"/>
</dbReference>
<evidence type="ECO:0000313" key="3">
    <source>
        <dbReference type="EMBL" id="KAI1229718.1"/>
    </source>
</evidence>
<sequence>PPHEGRAPPQQHPERGPGPENGGAAEDRGQPVPGQGVQGSCRAPELLRGSRLRGSPAHPRPHLRKSFPREKILLRPPLNPPRYSGGAPPTFRATPIKIRVNFTPKMRQK</sequence>
<dbReference type="EMBL" id="JADDUC010000464">
    <property type="protein sequence ID" value="KAG0113329.1"/>
    <property type="molecule type" value="Genomic_DNA"/>
</dbReference>
<reference evidence="3" key="3">
    <citation type="submission" date="2022-01" db="EMBL/GenBank/DDBJ databases">
        <authorList>
            <person name="Rubenstein D.R."/>
        </authorList>
    </citation>
    <scope>NUCLEOTIDE SEQUENCE</scope>
    <source>
        <strain evidence="3">SS15</strain>
        <tissue evidence="3">Liver</tissue>
    </source>
</reference>
<feature type="compositionally biased region" description="Low complexity" evidence="1">
    <location>
        <begin position="30"/>
        <end position="39"/>
    </location>
</feature>
<dbReference type="AlphaFoldDB" id="A0A835TQ89"/>
<accession>A0A835TQ89</accession>
<feature type="non-terminal residue" evidence="2">
    <location>
        <position position="1"/>
    </location>
</feature>
<protein>
    <submittedName>
        <fullName evidence="2">Uncharacterized protein</fullName>
    </submittedName>
</protein>
<evidence type="ECO:0000313" key="4">
    <source>
        <dbReference type="Proteomes" id="UP000618051"/>
    </source>
</evidence>